<reference evidence="1" key="1">
    <citation type="submission" date="2019-09" db="EMBL/GenBank/DDBJ databases">
        <authorList>
            <person name="Zhang L."/>
        </authorList>
    </citation>
    <scope>NUCLEOTIDE SEQUENCE</scope>
</reference>
<accession>A0A5K1BWP9</accession>
<evidence type="ECO:0000313" key="1">
    <source>
        <dbReference type="EMBL" id="VVW20674.1"/>
    </source>
</evidence>
<name>A0A5K1BWP9_9MAGN</name>
<proteinExistence type="predicted"/>
<dbReference type="AlphaFoldDB" id="A0A5K1BWP9"/>
<dbReference type="Gramene" id="NC3G0228500.1">
    <property type="protein sequence ID" value="NC3G0228500.1:cds"/>
    <property type="gene ID" value="NC3G0228500"/>
</dbReference>
<gene>
    <name evidence="1" type="ORF">NYM_LOCUS16155</name>
</gene>
<protein>
    <submittedName>
        <fullName evidence="1">Uncharacterized protein</fullName>
    </submittedName>
</protein>
<sequence>MAARHVVPNLYETASQPDTGDPYTFLEFNTQGDDYDYEFRKLSQPIRSTVWSPNNSPPYHRCRGGQRVEQPRSACGYGVCQHGRVVSQAYRDERPVEPGRDRCLGCGYR</sequence>
<organism evidence="1">
    <name type="scientific">Nymphaea colorata</name>
    <name type="common">pocket water lily</name>
    <dbReference type="NCBI Taxonomy" id="210225"/>
    <lineage>
        <taxon>Eukaryota</taxon>
        <taxon>Viridiplantae</taxon>
        <taxon>Streptophyta</taxon>
        <taxon>Embryophyta</taxon>
        <taxon>Tracheophyta</taxon>
        <taxon>Spermatophyta</taxon>
        <taxon>Magnoliopsida</taxon>
        <taxon>Nymphaeales</taxon>
        <taxon>Nymphaeaceae</taxon>
        <taxon>Nymphaea</taxon>
    </lineage>
</organism>
<dbReference type="EMBL" id="LR721781">
    <property type="protein sequence ID" value="VVW20674.1"/>
    <property type="molecule type" value="Genomic_DNA"/>
</dbReference>